<feature type="compositionally biased region" description="Polar residues" evidence="1">
    <location>
        <begin position="144"/>
        <end position="153"/>
    </location>
</feature>
<keyword evidence="2" id="KW-0812">Transmembrane</keyword>
<gene>
    <name evidence="4" type="ORF">GCM10023349_32440</name>
</gene>
<feature type="region of interest" description="Disordered" evidence="1">
    <location>
        <begin position="137"/>
        <end position="194"/>
    </location>
</feature>
<name>A0ABP8XQV0_9ACTN</name>
<feature type="region of interest" description="Disordered" evidence="1">
    <location>
        <begin position="761"/>
        <end position="828"/>
    </location>
</feature>
<organism evidence="4 5">
    <name type="scientific">Nocardioides conyzicola</name>
    <dbReference type="NCBI Taxonomy" id="1651781"/>
    <lineage>
        <taxon>Bacteria</taxon>
        <taxon>Bacillati</taxon>
        <taxon>Actinomycetota</taxon>
        <taxon>Actinomycetes</taxon>
        <taxon>Propionibacteriales</taxon>
        <taxon>Nocardioidaceae</taxon>
        <taxon>Nocardioides</taxon>
    </lineage>
</organism>
<evidence type="ECO:0000313" key="4">
    <source>
        <dbReference type="EMBL" id="GAA4710986.1"/>
    </source>
</evidence>
<sequence length="864" mass="90322">MTISLRRRPRAALAVLGALAVIAGGLALTAPATEAVPTPLPRASSTDDSVSTTKTVTRDYYPSTSSTEPVTSSNKVTVKVDRHTDLQSRERLAVSWSGAHPTGGRAGNPYGEKGIDQEYPVAIFECRGVDDPDAPAADRISPDTCWTNTIQERSQSDDADRSIWRDDRYADPADTGQVSGVDEDDLPDSCPTRQDSTAYHYTPFRAANGTFYAACDAEHLPPEAAVGSVDPPNEVFAYTGVDGKGTAQFEVRTKSENESLGCSDKVACTLVVVPIMGLSCVDATASCNKTGAYPPGSRNDGTTGAQQAVSGSLWWSASNWRNRISIPLDFALPPNTCTLLGQGAPVPFYGSELLSQAALQWSPAYCLNKSRFNWQSNAMPDEAAFGLMTAGTAAAAEVTERQDADTGVGYAPTAVSGFGIAYSVDDPSTGLQYGSLKLNARLLAKLLTESYGGDAVGAKRPGIQDNPWGLQTDPEFIKLNPDLELAFGRTPSVAGAALLALSTGSGVIDQLTSYIAHDADAMAFIDGKADPWGMKVNPAYKKVAVPVSTWPLLDTWVPSNTGSECLDQNKAPYLPKVAAPVSSLRLIAQAMLFNWPNVQTSCEKDVTTGLWKLGRIGVQEVGQRFMLGLVTLGDAARYGLPVAALQAKKGSYVEPTDKSMSAALKLSKQSTKLKPFELDQADIRTSPIAYPGTMVVYTAAKTYGLDQASAGRVAQFIQVSSTEGQTAGRGNGKLPDGYLPIAATGATAPLYRSAQEVRTAVLAQKKPSTPASPSPTDGASAGPGGSGGPIEPPSTLPTAPVPSASTSASPTAPPTSTGPITTADTARVSSSMGGGLLPFLLVGAVLAGVVAVVTRLMLGLRGVR</sequence>
<evidence type="ECO:0008006" key="6">
    <source>
        <dbReference type="Google" id="ProtNLM"/>
    </source>
</evidence>
<comment type="caution">
    <text evidence="4">The sequence shown here is derived from an EMBL/GenBank/DDBJ whole genome shotgun (WGS) entry which is preliminary data.</text>
</comment>
<proteinExistence type="predicted"/>
<evidence type="ECO:0000256" key="1">
    <source>
        <dbReference type="SAM" id="MobiDB-lite"/>
    </source>
</evidence>
<reference evidence="5" key="1">
    <citation type="journal article" date="2019" name="Int. J. Syst. Evol. Microbiol.">
        <title>The Global Catalogue of Microorganisms (GCM) 10K type strain sequencing project: providing services to taxonomists for standard genome sequencing and annotation.</title>
        <authorList>
            <consortium name="The Broad Institute Genomics Platform"/>
            <consortium name="The Broad Institute Genome Sequencing Center for Infectious Disease"/>
            <person name="Wu L."/>
            <person name="Ma J."/>
        </authorList>
    </citation>
    <scope>NUCLEOTIDE SEQUENCE [LARGE SCALE GENOMIC DNA]</scope>
    <source>
        <strain evidence="5">JCM 18531</strain>
    </source>
</reference>
<feature type="compositionally biased region" description="Low complexity" evidence="1">
    <location>
        <begin position="44"/>
        <end position="55"/>
    </location>
</feature>
<feature type="compositionally biased region" description="Low complexity" evidence="1">
    <location>
        <begin position="767"/>
        <end position="780"/>
    </location>
</feature>
<keyword evidence="3" id="KW-0732">Signal</keyword>
<protein>
    <recommendedName>
        <fullName evidence="6">PBP domain-containing protein</fullName>
    </recommendedName>
</protein>
<dbReference type="SUPFAM" id="SSF53850">
    <property type="entry name" value="Periplasmic binding protein-like II"/>
    <property type="match status" value="1"/>
</dbReference>
<feature type="compositionally biased region" description="Low complexity" evidence="1">
    <location>
        <begin position="796"/>
        <end position="823"/>
    </location>
</feature>
<evidence type="ECO:0000256" key="2">
    <source>
        <dbReference type="SAM" id="Phobius"/>
    </source>
</evidence>
<keyword evidence="2" id="KW-1133">Transmembrane helix</keyword>
<feature type="signal peptide" evidence="3">
    <location>
        <begin position="1"/>
        <end position="23"/>
    </location>
</feature>
<keyword evidence="5" id="KW-1185">Reference proteome</keyword>
<evidence type="ECO:0000313" key="5">
    <source>
        <dbReference type="Proteomes" id="UP001499974"/>
    </source>
</evidence>
<dbReference type="Proteomes" id="UP001499974">
    <property type="component" value="Unassembled WGS sequence"/>
</dbReference>
<feature type="region of interest" description="Disordered" evidence="1">
    <location>
        <begin position="36"/>
        <end position="75"/>
    </location>
</feature>
<feature type="transmembrane region" description="Helical" evidence="2">
    <location>
        <begin position="836"/>
        <end position="858"/>
    </location>
</feature>
<feature type="chain" id="PRO_5046261935" description="PBP domain-containing protein" evidence="3">
    <location>
        <begin position="24"/>
        <end position="864"/>
    </location>
</feature>
<dbReference type="EMBL" id="BAABKM010000002">
    <property type="protein sequence ID" value="GAA4710986.1"/>
    <property type="molecule type" value="Genomic_DNA"/>
</dbReference>
<dbReference type="RefSeq" id="WP_345522439.1">
    <property type="nucleotide sequence ID" value="NZ_BAABKM010000002.1"/>
</dbReference>
<evidence type="ECO:0000256" key="3">
    <source>
        <dbReference type="SAM" id="SignalP"/>
    </source>
</evidence>
<feature type="compositionally biased region" description="Low complexity" evidence="1">
    <location>
        <begin position="62"/>
        <end position="73"/>
    </location>
</feature>
<keyword evidence="2" id="KW-0472">Membrane</keyword>
<accession>A0ABP8XQV0</accession>
<feature type="compositionally biased region" description="Basic and acidic residues" evidence="1">
    <location>
        <begin position="154"/>
        <end position="171"/>
    </location>
</feature>